<dbReference type="GO" id="GO:0016020">
    <property type="term" value="C:membrane"/>
    <property type="evidence" value="ECO:0007669"/>
    <property type="project" value="InterPro"/>
</dbReference>
<comment type="caution">
    <text evidence="4">The sequence shown here is derived from an EMBL/GenBank/DDBJ whole genome shotgun (WGS) entry which is preliminary data.</text>
</comment>
<dbReference type="PRINTS" id="PR01805">
    <property type="entry name" value="VACJLIPOPROT"/>
</dbReference>
<dbReference type="GO" id="GO:0120010">
    <property type="term" value="P:intermembrane phospholipid transfer"/>
    <property type="evidence" value="ECO:0007669"/>
    <property type="project" value="TreeGrafter"/>
</dbReference>
<dbReference type="RefSeq" id="WP_096433323.1">
    <property type="nucleotide sequence ID" value="NZ_NTJD01000006.1"/>
</dbReference>
<keyword evidence="5" id="KW-1185">Reference proteome</keyword>
<reference evidence="4 5" key="1">
    <citation type="submission" date="2017-09" db="EMBL/GenBank/DDBJ databases">
        <title>A multilocus sequence analysis scheme for characterization of bacteria in the genus Thioclava.</title>
        <authorList>
            <person name="Liu Y."/>
            <person name="Shao Z."/>
        </authorList>
    </citation>
    <scope>NUCLEOTIDE SEQUENCE [LARGE SCALE GENOMIC DNA]</scope>
    <source>
        <strain evidence="4 5">CAU 1312</strain>
    </source>
</reference>
<dbReference type="OrthoDB" id="9785326at2"/>
<name>A0A2A4CPW7_9RHOB</name>
<dbReference type="Proteomes" id="UP000243507">
    <property type="component" value="Unassembled WGS sequence"/>
</dbReference>
<keyword evidence="2 3" id="KW-0732">Signal</keyword>
<dbReference type="Pfam" id="PF04333">
    <property type="entry name" value="MlaA"/>
    <property type="match status" value="1"/>
</dbReference>
<evidence type="ECO:0000256" key="3">
    <source>
        <dbReference type="SAM" id="SignalP"/>
    </source>
</evidence>
<accession>A0A2A4CPW7</accession>
<evidence type="ECO:0000313" key="4">
    <source>
        <dbReference type="EMBL" id="PCD76292.1"/>
    </source>
</evidence>
<dbReference type="EMBL" id="NTJD01000006">
    <property type="protein sequence ID" value="PCD76292.1"/>
    <property type="molecule type" value="Genomic_DNA"/>
</dbReference>
<feature type="chain" id="PRO_5012652656" evidence="3">
    <location>
        <begin position="20"/>
        <end position="251"/>
    </location>
</feature>
<protein>
    <submittedName>
        <fullName evidence="4">ABC transporter</fullName>
    </submittedName>
</protein>
<dbReference type="InterPro" id="IPR007428">
    <property type="entry name" value="MlaA"/>
</dbReference>
<evidence type="ECO:0000256" key="2">
    <source>
        <dbReference type="ARBA" id="ARBA00022729"/>
    </source>
</evidence>
<organism evidence="4 5">
    <name type="scientific">Pseudothioclava arenosa</name>
    <dbReference type="NCBI Taxonomy" id="1795308"/>
    <lineage>
        <taxon>Bacteria</taxon>
        <taxon>Pseudomonadati</taxon>
        <taxon>Pseudomonadota</taxon>
        <taxon>Alphaproteobacteria</taxon>
        <taxon>Rhodobacterales</taxon>
        <taxon>Paracoccaceae</taxon>
        <taxon>Pseudothioclava</taxon>
    </lineage>
</organism>
<dbReference type="AlphaFoldDB" id="A0A2A4CPW7"/>
<sequence length="251" mass="26941">MSALGNSIGRGAASAFVLAAVVLAGCAAKLPAPGEIHDPYEAENRETHDMNKRLDQAMFKEGSGGPPGPIGQAVSNLRNNLGLPRMVVNSTLQLRPEPAAKNTLRFAINTTLGIGGIFDPAGHWFGLTEETTDFGETLHVWGVGEGNYVELPVIGPSTERDAVGRFVDLLIDPALLLANGEEKAAILALRIAARSVDRKRYAATVNSILYDSADSYAQSRLLYLQNRRFELGGDAATEAELFDPYEDPYAE</sequence>
<dbReference type="PANTHER" id="PTHR30035:SF3">
    <property type="entry name" value="INTERMEMBRANE PHOSPHOLIPID TRANSPORT SYSTEM LIPOPROTEIN MLAA"/>
    <property type="match status" value="1"/>
</dbReference>
<proteinExistence type="inferred from homology"/>
<comment type="similarity">
    <text evidence="1">Belongs to the MlaA family.</text>
</comment>
<gene>
    <name evidence="4" type="ORF">CLN94_08855</name>
</gene>
<dbReference type="PANTHER" id="PTHR30035">
    <property type="entry name" value="LIPOPROTEIN VACJ-RELATED"/>
    <property type="match status" value="1"/>
</dbReference>
<feature type="signal peptide" evidence="3">
    <location>
        <begin position="1"/>
        <end position="19"/>
    </location>
</feature>
<evidence type="ECO:0000313" key="5">
    <source>
        <dbReference type="Proteomes" id="UP000243507"/>
    </source>
</evidence>
<evidence type="ECO:0000256" key="1">
    <source>
        <dbReference type="ARBA" id="ARBA00010634"/>
    </source>
</evidence>